<feature type="domain" description="CCHC-type" evidence="9">
    <location>
        <begin position="217"/>
        <end position="232"/>
    </location>
</feature>
<dbReference type="SUPFAM" id="SSF57756">
    <property type="entry name" value="Retrovirus zinc finger-like domains"/>
    <property type="match status" value="1"/>
</dbReference>
<dbReference type="PANTHER" id="PTHR34072:SF59">
    <property type="entry name" value="CCHC-TYPE INTEGRASE"/>
    <property type="match status" value="1"/>
</dbReference>
<feature type="region of interest" description="Disordered" evidence="8">
    <location>
        <begin position="160"/>
        <end position="199"/>
    </location>
</feature>
<dbReference type="GO" id="GO:0003964">
    <property type="term" value="F:RNA-directed DNA polymerase activity"/>
    <property type="evidence" value="ECO:0007669"/>
    <property type="project" value="UniProtKB-KW"/>
</dbReference>
<keyword evidence="7" id="KW-0862">Zinc</keyword>
<dbReference type="PROSITE" id="PS50158">
    <property type="entry name" value="ZF_CCHC"/>
    <property type="match status" value="1"/>
</dbReference>
<feature type="non-terminal residue" evidence="10">
    <location>
        <position position="1"/>
    </location>
</feature>
<dbReference type="InterPro" id="IPR036875">
    <property type="entry name" value="Znf_CCHC_sf"/>
</dbReference>
<organism evidence="10 11">
    <name type="scientific">Striga hermonthica</name>
    <name type="common">Purple witchweed</name>
    <name type="synonym">Buchnera hermonthica</name>
    <dbReference type="NCBI Taxonomy" id="68872"/>
    <lineage>
        <taxon>Eukaryota</taxon>
        <taxon>Viridiplantae</taxon>
        <taxon>Streptophyta</taxon>
        <taxon>Embryophyta</taxon>
        <taxon>Tracheophyta</taxon>
        <taxon>Spermatophyta</taxon>
        <taxon>Magnoliopsida</taxon>
        <taxon>eudicotyledons</taxon>
        <taxon>Gunneridae</taxon>
        <taxon>Pentapetalae</taxon>
        <taxon>asterids</taxon>
        <taxon>lamiids</taxon>
        <taxon>Lamiales</taxon>
        <taxon>Orobanchaceae</taxon>
        <taxon>Buchnereae</taxon>
        <taxon>Striga</taxon>
    </lineage>
</organism>
<keyword evidence="5" id="KW-0378">Hydrolase</keyword>
<keyword evidence="7" id="KW-0863">Zinc-finger</keyword>
<dbReference type="InterPro" id="IPR041373">
    <property type="entry name" value="RT_RNaseH"/>
</dbReference>
<reference evidence="10" key="1">
    <citation type="submission" date="2019-12" db="EMBL/GenBank/DDBJ databases">
        <authorList>
            <person name="Scholes J."/>
        </authorList>
    </citation>
    <scope>NUCLEOTIDE SEQUENCE</scope>
</reference>
<dbReference type="PANTHER" id="PTHR34072">
    <property type="entry name" value="ENZYMATIC POLYPROTEIN-RELATED"/>
    <property type="match status" value="1"/>
</dbReference>
<protein>
    <recommendedName>
        <fullName evidence="9">CCHC-type domain-containing protein</fullName>
    </recommendedName>
</protein>
<evidence type="ECO:0000256" key="6">
    <source>
        <dbReference type="ARBA" id="ARBA00022918"/>
    </source>
</evidence>
<dbReference type="Pfam" id="PF17917">
    <property type="entry name" value="RT_RNaseH"/>
    <property type="match status" value="1"/>
</dbReference>
<evidence type="ECO:0000256" key="8">
    <source>
        <dbReference type="SAM" id="MobiDB-lite"/>
    </source>
</evidence>
<evidence type="ECO:0000313" key="10">
    <source>
        <dbReference type="EMBL" id="CAA0829002.1"/>
    </source>
</evidence>
<comment type="caution">
    <text evidence="10">The sequence shown here is derived from an EMBL/GenBank/DDBJ whole genome shotgun (WGS) entry which is preliminary data.</text>
</comment>
<dbReference type="Gene3D" id="4.10.60.10">
    <property type="entry name" value="Zinc finger, CCHC-type"/>
    <property type="match status" value="1"/>
</dbReference>
<evidence type="ECO:0000256" key="2">
    <source>
        <dbReference type="ARBA" id="ARBA00022695"/>
    </source>
</evidence>
<keyword evidence="2" id="KW-0548">Nucleotidyltransferase</keyword>
<evidence type="ECO:0000313" key="11">
    <source>
        <dbReference type="Proteomes" id="UP001153555"/>
    </source>
</evidence>
<dbReference type="Proteomes" id="UP001153555">
    <property type="component" value="Unassembled WGS sequence"/>
</dbReference>
<evidence type="ECO:0000256" key="1">
    <source>
        <dbReference type="ARBA" id="ARBA00022679"/>
    </source>
</evidence>
<feature type="non-terminal residue" evidence="10">
    <location>
        <position position="245"/>
    </location>
</feature>
<keyword evidence="7" id="KW-0479">Metal-binding</keyword>
<gene>
    <name evidence="10" type="ORF">SHERM_24594</name>
</gene>
<keyword evidence="6" id="KW-0695">RNA-directed DNA polymerase</keyword>
<dbReference type="SMART" id="SM00343">
    <property type="entry name" value="ZnF_C2HC"/>
    <property type="match status" value="1"/>
</dbReference>
<dbReference type="OrthoDB" id="3341596at2759"/>
<accession>A0A9N7NEG9</accession>
<dbReference type="SUPFAM" id="SSF56672">
    <property type="entry name" value="DNA/RNA polymerases"/>
    <property type="match status" value="1"/>
</dbReference>
<keyword evidence="4" id="KW-0255">Endonuclease</keyword>
<dbReference type="GO" id="GO:0003676">
    <property type="term" value="F:nucleic acid binding"/>
    <property type="evidence" value="ECO:0007669"/>
    <property type="project" value="InterPro"/>
</dbReference>
<name>A0A9N7NEG9_STRHE</name>
<proteinExistence type="predicted"/>
<sequence length="245" mass="28204">VHAIKIWRHDLYGGRCKIFTDHKSLQYIFTQKELNMRQRRWLELVKDYDCSIQYHPRKANVVADTRSRKVRAVSSTVDEYIRTFTRMCLFAGVAVNTDAKKAPKFLRGLNQRIRELVGSHGLMSYEDTVSRAQEVESCLIPLAPVPSQTVAQYAQPISYVQPDSSSGKRKSDYQNKKKGKKGNFGRRDDRPTQGQQPRCPNCGRFHTGECLADQRACYNCNRPGHYASVCTELKRQQQQQPFAQQ</sequence>
<keyword evidence="3" id="KW-0540">Nuclease</keyword>
<dbReference type="GO" id="GO:0016787">
    <property type="term" value="F:hydrolase activity"/>
    <property type="evidence" value="ECO:0007669"/>
    <property type="project" value="UniProtKB-KW"/>
</dbReference>
<dbReference type="GO" id="GO:0008270">
    <property type="term" value="F:zinc ion binding"/>
    <property type="evidence" value="ECO:0007669"/>
    <property type="project" value="UniProtKB-KW"/>
</dbReference>
<evidence type="ECO:0000259" key="9">
    <source>
        <dbReference type="PROSITE" id="PS50158"/>
    </source>
</evidence>
<dbReference type="GO" id="GO:0004519">
    <property type="term" value="F:endonuclease activity"/>
    <property type="evidence" value="ECO:0007669"/>
    <property type="project" value="UniProtKB-KW"/>
</dbReference>
<dbReference type="CDD" id="cd09274">
    <property type="entry name" value="RNase_HI_RT_Ty3"/>
    <property type="match status" value="1"/>
</dbReference>
<dbReference type="Pfam" id="PF00098">
    <property type="entry name" value="zf-CCHC"/>
    <property type="match status" value="1"/>
</dbReference>
<keyword evidence="1" id="KW-0808">Transferase</keyword>
<evidence type="ECO:0000256" key="5">
    <source>
        <dbReference type="ARBA" id="ARBA00022801"/>
    </source>
</evidence>
<keyword evidence="11" id="KW-1185">Reference proteome</keyword>
<dbReference type="InterPro" id="IPR043502">
    <property type="entry name" value="DNA/RNA_pol_sf"/>
</dbReference>
<dbReference type="InterPro" id="IPR001878">
    <property type="entry name" value="Znf_CCHC"/>
</dbReference>
<dbReference type="AlphaFoldDB" id="A0A9N7NEG9"/>
<dbReference type="EMBL" id="CACSLK010027773">
    <property type="protein sequence ID" value="CAA0829002.1"/>
    <property type="molecule type" value="Genomic_DNA"/>
</dbReference>
<evidence type="ECO:0000256" key="3">
    <source>
        <dbReference type="ARBA" id="ARBA00022722"/>
    </source>
</evidence>
<evidence type="ECO:0000256" key="7">
    <source>
        <dbReference type="PROSITE-ProRule" id="PRU00047"/>
    </source>
</evidence>
<evidence type="ECO:0000256" key="4">
    <source>
        <dbReference type="ARBA" id="ARBA00022759"/>
    </source>
</evidence>